<sequence length="147" mass="15717">MLQYNEAHRQQSQTPITLPSISTVIGTCHVPSAIGTRRDLAYNLSDSDLNSETTTHLPHLPPMHTQPYYIANRSISVDTSSIVSSNIHPLMPFHYDTGSLSPLGVRSINGSSPSAVPGLLCIIPDHDGDNGLASSRPGSCANKETQA</sequence>
<reference evidence="1 2" key="1">
    <citation type="submission" date="2021-02" db="EMBL/GenBank/DDBJ databases">
        <title>Variation within the Batrachochytrium salamandrivorans European outbreak.</title>
        <authorList>
            <person name="Kelly M."/>
            <person name="Pasmans F."/>
            <person name="Shea T.P."/>
            <person name="Munoz J.F."/>
            <person name="Carranza S."/>
            <person name="Cuomo C.A."/>
            <person name="Martel A."/>
        </authorList>
    </citation>
    <scope>NUCLEOTIDE SEQUENCE [LARGE SCALE GENOMIC DNA]</scope>
    <source>
        <strain evidence="1 2">AMFP18/2</strain>
    </source>
</reference>
<name>A0ABQ8ESE3_9FUNG</name>
<keyword evidence="2" id="KW-1185">Reference proteome</keyword>
<proteinExistence type="predicted"/>
<dbReference type="EMBL" id="JAFCIX010000578">
    <property type="protein sequence ID" value="KAH6585836.1"/>
    <property type="molecule type" value="Genomic_DNA"/>
</dbReference>
<dbReference type="Proteomes" id="UP001648503">
    <property type="component" value="Unassembled WGS sequence"/>
</dbReference>
<accession>A0ABQ8ESE3</accession>
<evidence type="ECO:0000313" key="2">
    <source>
        <dbReference type="Proteomes" id="UP001648503"/>
    </source>
</evidence>
<organism evidence="1 2">
    <name type="scientific">Batrachochytrium salamandrivorans</name>
    <dbReference type="NCBI Taxonomy" id="1357716"/>
    <lineage>
        <taxon>Eukaryota</taxon>
        <taxon>Fungi</taxon>
        <taxon>Fungi incertae sedis</taxon>
        <taxon>Chytridiomycota</taxon>
        <taxon>Chytridiomycota incertae sedis</taxon>
        <taxon>Chytridiomycetes</taxon>
        <taxon>Rhizophydiales</taxon>
        <taxon>Rhizophydiales incertae sedis</taxon>
        <taxon>Batrachochytrium</taxon>
    </lineage>
</organism>
<protein>
    <submittedName>
        <fullName evidence="1">Uncharacterized protein</fullName>
    </submittedName>
</protein>
<comment type="caution">
    <text evidence="1">The sequence shown here is derived from an EMBL/GenBank/DDBJ whole genome shotgun (WGS) entry which is preliminary data.</text>
</comment>
<gene>
    <name evidence="1" type="ORF">BASA50_000997</name>
</gene>
<evidence type="ECO:0000313" key="1">
    <source>
        <dbReference type="EMBL" id="KAH6585836.1"/>
    </source>
</evidence>